<keyword evidence="4" id="KW-0009">Actin-binding</keyword>
<dbReference type="InterPro" id="IPR007204">
    <property type="entry name" value="ARPC3"/>
</dbReference>
<evidence type="ECO:0000256" key="2">
    <source>
        <dbReference type="ARBA" id="ARBA00010856"/>
    </source>
</evidence>
<evidence type="ECO:0000256" key="1">
    <source>
        <dbReference type="ARBA" id="ARBA00004245"/>
    </source>
</evidence>
<dbReference type="GO" id="GO:0003779">
    <property type="term" value="F:actin binding"/>
    <property type="evidence" value="ECO:0007669"/>
    <property type="project" value="UniProtKB-KW"/>
</dbReference>
<dbReference type="Proteomes" id="UP000237438">
    <property type="component" value="Unassembled WGS sequence"/>
</dbReference>
<dbReference type="GO" id="GO:0005885">
    <property type="term" value="C:Arp2/3 protein complex"/>
    <property type="evidence" value="ECO:0007669"/>
    <property type="project" value="InterPro"/>
</dbReference>
<comment type="similarity">
    <text evidence="2">Belongs to the ARPC3 family.</text>
</comment>
<keyword evidence="3" id="KW-0963">Cytoplasm</keyword>
<dbReference type="GO" id="GO:0034314">
    <property type="term" value="P:Arp2/3 complex-mediated actin nucleation"/>
    <property type="evidence" value="ECO:0007669"/>
    <property type="project" value="InterPro"/>
</dbReference>
<dbReference type="SUPFAM" id="SSF69060">
    <property type="entry name" value="Arp2/3 complex 21 kDa subunit ARPC3"/>
    <property type="match status" value="1"/>
</dbReference>
<dbReference type="STRING" id="225359.A0A2S4PME0"/>
<dbReference type="InterPro" id="IPR036753">
    <property type="entry name" value="ARPC3_sf"/>
</dbReference>
<dbReference type="AlphaFoldDB" id="A0A2S4PME0"/>
<evidence type="ECO:0000256" key="5">
    <source>
        <dbReference type="ARBA" id="ARBA00023212"/>
    </source>
</evidence>
<evidence type="ECO:0000256" key="4">
    <source>
        <dbReference type="ARBA" id="ARBA00023203"/>
    </source>
</evidence>
<proteinExistence type="inferred from homology"/>
<keyword evidence="5" id="KW-0206">Cytoskeleton</keyword>
<sequence>MIEEQDASYGVIRFLALDGVKKFQTFSIISTKSWYKALTTNTYSSLLPHTSKEAPSITRYSELSLRCQYAYNSIFNEDSSHPSTPNIAKFPLLPLRTRVRGPAFTLPLSNLPPNLSPEPDDESYDVLDEVLSLFRANTFFRNFEIQGPADRLLVYGILWITECLGKIRGSMNAREAQKEIQNIALDVNFSIPGDPSFPLNQLFNSPANPQEAETLRQYLCQLRQELATRLLARIYAEGPDKPSKWWLSFAKRKFMGKSL</sequence>
<keyword evidence="7" id="KW-1185">Reference proteome</keyword>
<reference evidence="6 7" key="1">
    <citation type="submission" date="2017-10" db="EMBL/GenBank/DDBJ databases">
        <title>Development of genomic resources for the powdery mildew, Erysiphe pulchra.</title>
        <authorList>
            <person name="Wadl P.A."/>
            <person name="Mack B.M."/>
            <person name="Moore G."/>
            <person name="Beltz S.B."/>
        </authorList>
    </citation>
    <scope>NUCLEOTIDE SEQUENCE [LARGE SCALE GENOMIC DNA]</scope>
    <source>
        <strain evidence="6">Cflorida</strain>
    </source>
</reference>
<accession>A0A2S4PME0</accession>
<protein>
    <submittedName>
        <fullName evidence="6">ARP2/3 complex</fullName>
    </submittedName>
</protein>
<evidence type="ECO:0000256" key="3">
    <source>
        <dbReference type="ARBA" id="ARBA00022490"/>
    </source>
</evidence>
<evidence type="ECO:0000313" key="6">
    <source>
        <dbReference type="EMBL" id="POS83222.1"/>
    </source>
</evidence>
<dbReference type="PANTHER" id="PTHR12391">
    <property type="entry name" value="ARP2/3 COMPLEX 21 KD SUBUNIT"/>
    <property type="match status" value="1"/>
</dbReference>
<dbReference type="FunFam" id="1.10.1760.10:FF:000002">
    <property type="entry name" value="Actin-related protein 2/3 complex subunit 3"/>
    <property type="match status" value="1"/>
</dbReference>
<name>A0A2S4PME0_9PEZI</name>
<dbReference type="OrthoDB" id="200404at2759"/>
<evidence type="ECO:0000313" key="7">
    <source>
        <dbReference type="Proteomes" id="UP000237438"/>
    </source>
</evidence>
<dbReference type="Gene3D" id="1.10.1760.10">
    <property type="entry name" value="Actin-related protein 2/3 complex subunit 3"/>
    <property type="match status" value="1"/>
</dbReference>
<dbReference type="GO" id="GO:0030833">
    <property type="term" value="P:regulation of actin filament polymerization"/>
    <property type="evidence" value="ECO:0007669"/>
    <property type="project" value="InterPro"/>
</dbReference>
<dbReference type="Pfam" id="PF04062">
    <property type="entry name" value="P21-Arc"/>
    <property type="match status" value="1"/>
</dbReference>
<dbReference type="EMBL" id="PEDP01001786">
    <property type="protein sequence ID" value="POS83222.1"/>
    <property type="molecule type" value="Genomic_DNA"/>
</dbReference>
<organism evidence="6 7">
    <name type="scientific">Erysiphe pulchra</name>
    <dbReference type="NCBI Taxonomy" id="225359"/>
    <lineage>
        <taxon>Eukaryota</taxon>
        <taxon>Fungi</taxon>
        <taxon>Dikarya</taxon>
        <taxon>Ascomycota</taxon>
        <taxon>Pezizomycotina</taxon>
        <taxon>Leotiomycetes</taxon>
        <taxon>Erysiphales</taxon>
        <taxon>Erysiphaceae</taxon>
        <taxon>Erysiphe</taxon>
    </lineage>
</organism>
<comment type="subcellular location">
    <subcellularLocation>
        <location evidence="1">Cytoplasm</location>
        <location evidence="1">Cytoskeleton</location>
    </subcellularLocation>
</comment>
<comment type="caution">
    <text evidence="6">The sequence shown here is derived from an EMBL/GenBank/DDBJ whole genome shotgun (WGS) entry which is preliminary data.</text>
</comment>
<gene>
    <name evidence="6" type="ORF">EPUL_005445</name>
</gene>